<feature type="transmembrane region" description="Helical" evidence="1">
    <location>
        <begin position="161"/>
        <end position="182"/>
    </location>
</feature>
<accession>A0A518D137</accession>
<feature type="transmembrane region" description="Helical" evidence="1">
    <location>
        <begin position="20"/>
        <end position="42"/>
    </location>
</feature>
<evidence type="ECO:0000313" key="2">
    <source>
        <dbReference type="EMBL" id="QDU85202.1"/>
    </source>
</evidence>
<keyword evidence="1" id="KW-0812">Transmembrane</keyword>
<feature type="transmembrane region" description="Helical" evidence="1">
    <location>
        <begin position="202"/>
        <end position="220"/>
    </location>
</feature>
<protein>
    <submittedName>
        <fullName evidence="2">Uncharacterized protein</fullName>
    </submittedName>
</protein>
<feature type="transmembrane region" description="Helical" evidence="1">
    <location>
        <begin position="63"/>
        <end position="85"/>
    </location>
</feature>
<keyword evidence="1" id="KW-1133">Transmembrane helix</keyword>
<keyword evidence="3" id="KW-1185">Reference proteome</keyword>
<dbReference type="Proteomes" id="UP000319342">
    <property type="component" value="Chromosome"/>
</dbReference>
<dbReference type="EMBL" id="CP036290">
    <property type="protein sequence ID" value="QDU85202.1"/>
    <property type="molecule type" value="Genomic_DNA"/>
</dbReference>
<name>A0A518D137_9BACT</name>
<dbReference type="AlphaFoldDB" id="A0A518D137"/>
<reference evidence="2 3" key="1">
    <citation type="submission" date="2019-02" db="EMBL/GenBank/DDBJ databases">
        <title>Deep-cultivation of Planctomycetes and their phenomic and genomic characterization uncovers novel biology.</title>
        <authorList>
            <person name="Wiegand S."/>
            <person name="Jogler M."/>
            <person name="Boedeker C."/>
            <person name="Pinto D."/>
            <person name="Vollmers J."/>
            <person name="Rivas-Marin E."/>
            <person name="Kohn T."/>
            <person name="Peeters S.H."/>
            <person name="Heuer A."/>
            <person name="Rast P."/>
            <person name="Oberbeckmann S."/>
            <person name="Bunk B."/>
            <person name="Jeske O."/>
            <person name="Meyerdierks A."/>
            <person name="Storesund J.E."/>
            <person name="Kallscheuer N."/>
            <person name="Luecker S."/>
            <person name="Lage O.M."/>
            <person name="Pohl T."/>
            <person name="Merkel B.J."/>
            <person name="Hornburger P."/>
            <person name="Mueller R.-W."/>
            <person name="Bruemmer F."/>
            <person name="Labrenz M."/>
            <person name="Spormann A.M."/>
            <person name="Op den Camp H."/>
            <person name="Overmann J."/>
            <person name="Amann R."/>
            <person name="Jetten M.S.M."/>
            <person name="Mascher T."/>
            <person name="Medema M.H."/>
            <person name="Devos D.P."/>
            <person name="Kaster A.-K."/>
            <person name="Ovreas L."/>
            <person name="Rohde M."/>
            <person name="Galperin M.Y."/>
            <person name="Jogler C."/>
        </authorList>
    </citation>
    <scope>NUCLEOTIDE SEQUENCE [LARGE SCALE GENOMIC DNA]</scope>
    <source>
        <strain evidence="2 3">Pla163</strain>
    </source>
</reference>
<sequence>MRGCHPAPPVDFLTHLPRRLVRGVLVWSAILLTGHVLLHLVWRFRNAPKPLRDLFAFASEDSLVTWTSVAVTIALAIACVALGVLKNERGWKLTGLFFAYLSLDDEAMLHERLSWLSGVEDGVSFSWTFVVLPVMALFGLAVFVHIWRASTTSRSARRRTVAAYGMWAGALGLEGVERALVHSGERWRGFPVHLYQQLAEEWLEMVAPCVLLAAVLTLIGDVARAQIAERDTFERPPDERLRDERP</sequence>
<gene>
    <name evidence="2" type="ORF">Pla163_23300</name>
</gene>
<proteinExistence type="predicted"/>
<evidence type="ECO:0000313" key="3">
    <source>
        <dbReference type="Proteomes" id="UP000319342"/>
    </source>
</evidence>
<evidence type="ECO:0000256" key="1">
    <source>
        <dbReference type="SAM" id="Phobius"/>
    </source>
</evidence>
<organism evidence="2 3">
    <name type="scientific">Rohdeia mirabilis</name>
    <dbReference type="NCBI Taxonomy" id="2528008"/>
    <lineage>
        <taxon>Bacteria</taxon>
        <taxon>Pseudomonadati</taxon>
        <taxon>Planctomycetota</taxon>
        <taxon>Planctomycetia</taxon>
        <taxon>Planctomycetia incertae sedis</taxon>
        <taxon>Rohdeia</taxon>
    </lineage>
</organism>
<feature type="transmembrane region" description="Helical" evidence="1">
    <location>
        <begin position="125"/>
        <end position="149"/>
    </location>
</feature>
<keyword evidence="1" id="KW-0472">Membrane</keyword>